<dbReference type="AlphaFoldDB" id="A0A7R8CZ08"/>
<feature type="compositionally biased region" description="Basic residues" evidence="1">
    <location>
        <begin position="69"/>
        <end position="82"/>
    </location>
</feature>
<keyword evidence="3" id="KW-1185">Reference proteome</keyword>
<feature type="region of interest" description="Disordered" evidence="1">
    <location>
        <begin position="42"/>
        <end position="85"/>
    </location>
</feature>
<evidence type="ECO:0000256" key="1">
    <source>
        <dbReference type="SAM" id="MobiDB-lite"/>
    </source>
</evidence>
<reference evidence="2" key="1">
    <citation type="submission" date="2021-02" db="EMBL/GenBank/DDBJ databases">
        <authorList>
            <person name="Bekaert M."/>
        </authorList>
    </citation>
    <scope>NUCLEOTIDE SEQUENCE</scope>
    <source>
        <strain evidence="2">IoA-00</strain>
    </source>
</reference>
<evidence type="ECO:0000313" key="2">
    <source>
        <dbReference type="EMBL" id="CAF2945966.1"/>
    </source>
</evidence>
<accession>A0A7R8CZ08</accession>
<evidence type="ECO:0000313" key="3">
    <source>
        <dbReference type="Proteomes" id="UP000675881"/>
    </source>
</evidence>
<protein>
    <submittedName>
        <fullName evidence="2">(salmon louse) hypothetical protein</fullName>
    </submittedName>
</protein>
<feature type="compositionally biased region" description="Acidic residues" evidence="1">
    <location>
        <begin position="54"/>
        <end position="65"/>
    </location>
</feature>
<dbReference type="Proteomes" id="UP000675881">
    <property type="component" value="Chromosome 5"/>
</dbReference>
<organism evidence="2 3">
    <name type="scientific">Lepeophtheirus salmonis</name>
    <name type="common">Salmon louse</name>
    <name type="synonym">Caligus salmonis</name>
    <dbReference type="NCBI Taxonomy" id="72036"/>
    <lineage>
        <taxon>Eukaryota</taxon>
        <taxon>Metazoa</taxon>
        <taxon>Ecdysozoa</taxon>
        <taxon>Arthropoda</taxon>
        <taxon>Crustacea</taxon>
        <taxon>Multicrustacea</taxon>
        <taxon>Hexanauplia</taxon>
        <taxon>Copepoda</taxon>
        <taxon>Siphonostomatoida</taxon>
        <taxon>Caligidae</taxon>
        <taxon>Lepeophtheirus</taxon>
    </lineage>
</organism>
<gene>
    <name evidence="2" type="ORF">LSAA_9987</name>
</gene>
<proteinExistence type="predicted"/>
<sequence>MDNGSIEPLPKSPSEDDDYYYHYGRRQRNVMEASIEDENVIASHVEDENVSNINEEDVSNSYEEDFSSKHSKNPNVKVKRQRGRPECLQKTKKVKDKRLRIEIAMLKEMMERSEIKKERFGSKRKINLRNFYQTWEFNTRSHGGDPNCPNSDKMWRMWKHKQFSSPLPVKTRHKYFPLACPRKIQISRTPKVQYERSYPGVDHMNLIQVIGNPAHIHQPIMSRRPMEILMKG</sequence>
<dbReference type="EMBL" id="HG994584">
    <property type="protein sequence ID" value="CAF2945966.1"/>
    <property type="molecule type" value="Genomic_DNA"/>
</dbReference>
<name>A0A7R8CZ08_LEPSM</name>